<gene>
    <name evidence="5" type="ORF">HDF17_001883</name>
</gene>
<organism evidence="5 6">
    <name type="scientific">Granulicella arctica</name>
    <dbReference type="NCBI Taxonomy" id="940613"/>
    <lineage>
        <taxon>Bacteria</taxon>
        <taxon>Pseudomonadati</taxon>
        <taxon>Acidobacteriota</taxon>
        <taxon>Terriglobia</taxon>
        <taxon>Terriglobales</taxon>
        <taxon>Acidobacteriaceae</taxon>
        <taxon>Granulicella</taxon>
    </lineage>
</organism>
<dbReference type="NCBIfam" id="TIGR03135">
    <property type="entry name" value="malonate_mdcG"/>
    <property type="match status" value="1"/>
</dbReference>
<dbReference type="Pfam" id="PF10620">
    <property type="entry name" value="MdcG"/>
    <property type="match status" value="1"/>
</dbReference>
<dbReference type="GO" id="GO:0016779">
    <property type="term" value="F:nucleotidyltransferase activity"/>
    <property type="evidence" value="ECO:0007669"/>
    <property type="project" value="UniProtKB-KW"/>
</dbReference>
<dbReference type="Pfam" id="PF20866">
    <property type="entry name" value="MdcG_N"/>
    <property type="match status" value="1"/>
</dbReference>
<dbReference type="EC" id="2.7.7.66" evidence="5"/>
<protein>
    <submittedName>
        <fullName evidence="5">Phosphoribosyl-dephospho-CoA transferase</fullName>
        <ecNumber evidence="5">2.7.7.66</ecNumber>
    </submittedName>
</protein>
<evidence type="ECO:0000256" key="2">
    <source>
        <dbReference type="ARBA" id="ARBA00022695"/>
    </source>
</evidence>
<evidence type="ECO:0000256" key="1">
    <source>
        <dbReference type="ARBA" id="ARBA00022679"/>
    </source>
</evidence>
<feature type="domain" description="Phosphoribosyl-dephospho-CoA transferase MdcG C-terminal" evidence="3">
    <location>
        <begin position="68"/>
        <end position="185"/>
    </location>
</feature>
<proteinExistence type="predicted"/>
<sequence>MRRETLQFEQDEAIAFDLLLATPFVVVRRACPRRDWIPVGLRGSSRSERYGGWLHRDSVLGVYDPSSLKAVQTRRALPSFEALRLLQRRWTGMELEWGPVGSVGFELATGVEAVSPESDLDLLIQAPQPFSRAFARELIECGATLPATLDVQVTTNAGSFALAEYAYQQGAVALRQLGGSVLVSDLWCDSAASVA</sequence>
<evidence type="ECO:0000259" key="3">
    <source>
        <dbReference type="Pfam" id="PF10620"/>
    </source>
</evidence>
<keyword evidence="2 5" id="KW-0548">Nucleotidyltransferase</keyword>
<dbReference type="InterPro" id="IPR048903">
    <property type="entry name" value="MdcG_N"/>
</dbReference>
<keyword evidence="1 5" id="KW-0808">Transferase</keyword>
<keyword evidence="6" id="KW-1185">Reference proteome</keyword>
<dbReference type="NCBIfam" id="NF002332">
    <property type="entry name" value="PRK01293.1"/>
    <property type="match status" value="1"/>
</dbReference>
<accession>A0A7Y9PI63</accession>
<dbReference type="Proteomes" id="UP000589520">
    <property type="component" value="Unassembled WGS sequence"/>
</dbReference>
<dbReference type="AlphaFoldDB" id="A0A7Y9PI63"/>
<reference evidence="5 6" key="1">
    <citation type="submission" date="2020-07" db="EMBL/GenBank/DDBJ databases">
        <title>Genomic Encyclopedia of Type Strains, Phase IV (KMG-V): Genome sequencing to study the core and pangenomes of soil and plant-associated prokaryotes.</title>
        <authorList>
            <person name="Whitman W."/>
        </authorList>
    </citation>
    <scope>NUCLEOTIDE SEQUENCE [LARGE SCALE GENOMIC DNA]</scope>
    <source>
        <strain evidence="5 6">X4EP2</strain>
    </source>
</reference>
<dbReference type="InterPro" id="IPR049180">
    <property type="entry name" value="MdcG_C"/>
</dbReference>
<evidence type="ECO:0000313" key="5">
    <source>
        <dbReference type="EMBL" id="NYF79563.1"/>
    </source>
</evidence>
<evidence type="ECO:0000259" key="4">
    <source>
        <dbReference type="Pfam" id="PF20866"/>
    </source>
</evidence>
<evidence type="ECO:0000313" key="6">
    <source>
        <dbReference type="Proteomes" id="UP000589520"/>
    </source>
</evidence>
<dbReference type="InterPro" id="IPR017557">
    <property type="entry name" value="Holo-ACP_synthase"/>
</dbReference>
<dbReference type="EMBL" id="JACCCW010000002">
    <property type="protein sequence ID" value="NYF79563.1"/>
    <property type="molecule type" value="Genomic_DNA"/>
</dbReference>
<feature type="domain" description="Phosphoribosyl-dephospho-CoA transferase MdcG N-terminal" evidence="4">
    <location>
        <begin position="18"/>
        <end position="65"/>
    </location>
</feature>
<name>A0A7Y9PI63_9BACT</name>
<comment type="caution">
    <text evidence="5">The sequence shown here is derived from an EMBL/GenBank/DDBJ whole genome shotgun (WGS) entry which is preliminary data.</text>
</comment>